<dbReference type="Proteomes" id="UP000324222">
    <property type="component" value="Unassembled WGS sequence"/>
</dbReference>
<gene>
    <name evidence="2" type="primary">Rps3a</name>
    <name evidence="2" type="ORF">E2C01_034546</name>
</gene>
<organism evidence="2 3">
    <name type="scientific">Portunus trituberculatus</name>
    <name type="common">Swimming crab</name>
    <name type="synonym">Neptunus trituberculatus</name>
    <dbReference type="NCBI Taxonomy" id="210409"/>
    <lineage>
        <taxon>Eukaryota</taxon>
        <taxon>Metazoa</taxon>
        <taxon>Ecdysozoa</taxon>
        <taxon>Arthropoda</taxon>
        <taxon>Crustacea</taxon>
        <taxon>Multicrustacea</taxon>
        <taxon>Malacostraca</taxon>
        <taxon>Eumalacostraca</taxon>
        <taxon>Eucarida</taxon>
        <taxon>Decapoda</taxon>
        <taxon>Pleocyemata</taxon>
        <taxon>Brachyura</taxon>
        <taxon>Eubrachyura</taxon>
        <taxon>Portunoidea</taxon>
        <taxon>Portunidae</taxon>
        <taxon>Portuninae</taxon>
        <taxon>Portunus</taxon>
    </lineage>
</organism>
<keyword evidence="2" id="KW-0687">Ribonucleoprotein</keyword>
<comment type="caution">
    <text evidence="2">The sequence shown here is derived from an EMBL/GenBank/DDBJ whole genome shotgun (WGS) entry which is preliminary data.</text>
</comment>
<reference evidence="2 3" key="1">
    <citation type="submission" date="2019-05" db="EMBL/GenBank/DDBJ databases">
        <title>Another draft genome of Portunus trituberculatus and its Hox gene families provides insights of decapod evolution.</title>
        <authorList>
            <person name="Jeong J.-H."/>
            <person name="Song I."/>
            <person name="Kim S."/>
            <person name="Choi T."/>
            <person name="Kim D."/>
            <person name="Ryu S."/>
            <person name="Kim W."/>
        </authorList>
    </citation>
    <scope>NUCLEOTIDE SEQUENCE [LARGE SCALE GENOMIC DNA]</scope>
    <source>
        <tissue evidence="2">Muscle</tissue>
    </source>
</reference>
<proteinExistence type="predicted"/>
<dbReference type="EMBL" id="VSRR010004876">
    <property type="protein sequence ID" value="MPC40968.1"/>
    <property type="molecule type" value="Genomic_DNA"/>
</dbReference>
<keyword evidence="2" id="KW-0689">Ribosomal protein</keyword>
<accession>A0A5B7F786</accession>
<keyword evidence="3" id="KW-1185">Reference proteome</keyword>
<name>A0A5B7F786_PORTR</name>
<dbReference type="GO" id="GO:0005840">
    <property type="term" value="C:ribosome"/>
    <property type="evidence" value="ECO:0007669"/>
    <property type="project" value="UniProtKB-KW"/>
</dbReference>
<evidence type="ECO:0000256" key="1">
    <source>
        <dbReference type="SAM" id="MobiDB-lite"/>
    </source>
</evidence>
<feature type="compositionally biased region" description="Basic and acidic residues" evidence="1">
    <location>
        <begin position="16"/>
        <end position="25"/>
    </location>
</feature>
<protein>
    <submittedName>
        <fullName evidence="2">40S ribosomal protein S3a</fullName>
    </submittedName>
</protein>
<evidence type="ECO:0000313" key="2">
    <source>
        <dbReference type="EMBL" id="MPC40968.1"/>
    </source>
</evidence>
<evidence type="ECO:0000313" key="3">
    <source>
        <dbReference type="Proteomes" id="UP000324222"/>
    </source>
</evidence>
<sequence>MHGESGKSTTATGEDVGSKVDRPDNYEPPVQTKSKSVSVVVDASDSLTMASLISSLLALTTSHTLAAASWPSGDN</sequence>
<feature type="compositionally biased region" description="Polar residues" evidence="1">
    <location>
        <begin position="1"/>
        <end position="12"/>
    </location>
</feature>
<dbReference type="AlphaFoldDB" id="A0A5B7F786"/>
<feature type="region of interest" description="Disordered" evidence="1">
    <location>
        <begin position="1"/>
        <end position="37"/>
    </location>
</feature>